<comment type="caution">
    <text evidence="2">The sequence shown here is derived from an EMBL/GenBank/DDBJ whole genome shotgun (WGS) entry which is preliminary data.</text>
</comment>
<keyword evidence="1" id="KW-0812">Transmembrane</keyword>
<keyword evidence="1" id="KW-0472">Membrane</keyword>
<keyword evidence="3" id="KW-1185">Reference proteome</keyword>
<sequence length="105" mass="11485">MTSSQISVLMIVVSLGLILVTNGIVYVVPLEERRLRRGKAQRAALESALVEAAGTSLEMDWRTYGEVPKADIIALASAHSWTLVSDEITAAGWMLTFAKDRQSDH</sequence>
<dbReference type="EMBL" id="JBHTIS010001138">
    <property type="protein sequence ID" value="MFD1047565.1"/>
    <property type="molecule type" value="Genomic_DNA"/>
</dbReference>
<dbReference type="Proteomes" id="UP001597045">
    <property type="component" value="Unassembled WGS sequence"/>
</dbReference>
<proteinExistence type="predicted"/>
<gene>
    <name evidence="2" type="ORF">ACFQ1S_19485</name>
</gene>
<keyword evidence="1" id="KW-1133">Transmembrane helix</keyword>
<evidence type="ECO:0000256" key="1">
    <source>
        <dbReference type="SAM" id="Phobius"/>
    </source>
</evidence>
<name>A0ABW3M9Y2_9PSEU</name>
<reference evidence="3" key="1">
    <citation type="journal article" date="2019" name="Int. J. Syst. Evol. Microbiol.">
        <title>The Global Catalogue of Microorganisms (GCM) 10K type strain sequencing project: providing services to taxonomists for standard genome sequencing and annotation.</title>
        <authorList>
            <consortium name="The Broad Institute Genomics Platform"/>
            <consortium name="The Broad Institute Genome Sequencing Center for Infectious Disease"/>
            <person name="Wu L."/>
            <person name="Ma J."/>
        </authorList>
    </citation>
    <scope>NUCLEOTIDE SEQUENCE [LARGE SCALE GENOMIC DNA]</scope>
    <source>
        <strain evidence="3">JCM 31486</strain>
    </source>
</reference>
<accession>A0ABW3M9Y2</accession>
<evidence type="ECO:0000313" key="2">
    <source>
        <dbReference type="EMBL" id="MFD1047565.1"/>
    </source>
</evidence>
<protein>
    <submittedName>
        <fullName evidence="2">Uncharacterized protein</fullName>
    </submittedName>
</protein>
<organism evidence="2 3">
    <name type="scientific">Kibdelosporangium lantanae</name>
    <dbReference type="NCBI Taxonomy" id="1497396"/>
    <lineage>
        <taxon>Bacteria</taxon>
        <taxon>Bacillati</taxon>
        <taxon>Actinomycetota</taxon>
        <taxon>Actinomycetes</taxon>
        <taxon>Pseudonocardiales</taxon>
        <taxon>Pseudonocardiaceae</taxon>
        <taxon>Kibdelosporangium</taxon>
    </lineage>
</organism>
<feature type="transmembrane region" description="Helical" evidence="1">
    <location>
        <begin position="6"/>
        <end position="28"/>
    </location>
</feature>
<evidence type="ECO:0000313" key="3">
    <source>
        <dbReference type="Proteomes" id="UP001597045"/>
    </source>
</evidence>